<dbReference type="AlphaFoldDB" id="A0A327Z6E7"/>
<dbReference type="EMBL" id="QLMJ01000020">
    <property type="protein sequence ID" value="RAK28397.1"/>
    <property type="molecule type" value="Genomic_DNA"/>
</dbReference>
<evidence type="ECO:0000259" key="6">
    <source>
        <dbReference type="Pfam" id="PF08531"/>
    </source>
</evidence>
<organism evidence="9 10">
    <name type="scientific">Actinoplanes lutulentus</name>
    <dbReference type="NCBI Taxonomy" id="1287878"/>
    <lineage>
        <taxon>Bacteria</taxon>
        <taxon>Bacillati</taxon>
        <taxon>Actinomycetota</taxon>
        <taxon>Actinomycetes</taxon>
        <taxon>Micromonosporales</taxon>
        <taxon>Micromonosporaceae</taxon>
        <taxon>Actinoplanes</taxon>
    </lineage>
</organism>
<evidence type="ECO:0000259" key="7">
    <source>
        <dbReference type="Pfam" id="PF17389"/>
    </source>
</evidence>
<gene>
    <name evidence="9" type="ORF">B0I29_120165</name>
</gene>
<dbReference type="Gene3D" id="2.60.120.260">
    <property type="entry name" value="Galactose-binding domain-like"/>
    <property type="match status" value="2"/>
</dbReference>
<dbReference type="InterPro" id="IPR035396">
    <property type="entry name" value="Bac_rhamnosid6H"/>
</dbReference>
<evidence type="ECO:0000313" key="10">
    <source>
        <dbReference type="Proteomes" id="UP000249341"/>
    </source>
</evidence>
<dbReference type="Gene3D" id="1.50.10.10">
    <property type="match status" value="1"/>
</dbReference>
<feature type="region of interest" description="Disordered" evidence="4">
    <location>
        <begin position="249"/>
        <end position="271"/>
    </location>
</feature>
<dbReference type="InterPro" id="IPR012341">
    <property type="entry name" value="6hp_glycosidase-like_sf"/>
</dbReference>
<dbReference type="RefSeq" id="WP_111653462.1">
    <property type="nucleotide sequence ID" value="NZ_JACHWI010000002.1"/>
</dbReference>
<dbReference type="Gene3D" id="2.60.40.10">
    <property type="entry name" value="Immunoglobulins"/>
    <property type="match status" value="1"/>
</dbReference>
<feature type="domain" description="Alpha-L-rhamnosidase concanavalin-like" evidence="5">
    <location>
        <begin position="324"/>
        <end position="427"/>
    </location>
</feature>
<reference evidence="9 10" key="1">
    <citation type="submission" date="2018-06" db="EMBL/GenBank/DDBJ databases">
        <title>Genomic Encyclopedia of Type Strains, Phase III (KMG-III): the genomes of soil and plant-associated and newly described type strains.</title>
        <authorList>
            <person name="Whitman W."/>
        </authorList>
    </citation>
    <scope>NUCLEOTIDE SEQUENCE [LARGE SCALE GENOMIC DNA]</scope>
    <source>
        <strain evidence="9 10">CGMCC 4.7090</strain>
    </source>
</reference>
<accession>A0A327Z6E7</accession>
<dbReference type="Pfam" id="PF17390">
    <property type="entry name" value="Bac_rhamnosid_C"/>
    <property type="match status" value="1"/>
</dbReference>
<dbReference type="Proteomes" id="UP000249341">
    <property type="component" value="Unassembled WGS sequence"/>
</dbReference>
<proteinExistence type="predicted"/>
<keyword evidence="3" id="KW-0378">Hydrolase</keyword>
<dbReference type="Gene3D" id="2.60.420.10">
    <property type="entry name" value="Maltose phosphorylase, domain 3"/>
    <property type="match status" value="1"/>
</dbReference>
<dbReference type="InterPro" id="IPR008902">
    <property type="entry name" value="Rhamnosid_concanavalin"/>
</dbReference>
<dbReference type="InterPro" id="IPR008928">
    <property type="entry name" value="6-hairpin_glycosidase_sf"/>
</dbReference>
<evidence type="ECO:0000259" key="5">
    <source>
        <dbReference type="Pfam" id="PF05592"/>
    </source>
</evidence>
<feature type="domain" description="Alpha-L-rhamnosidase C-terminal" evidence="8">
    <location>
        <begin position="807"/>
        <end position="882"/>
    </location>
</feature>
<dbReference type="Pfam" id="PF25788">
    <property type="entry name" value="Ig_Rha78A_N"/>
    <property type="match status" value="1"/>
</dbReference>
<dbReference type="InterPro" id="IPR035398">
    <property type="entry name" value="Bac_rhamnosid_C"/>
</dbReference>
<keyword evidence="10" id="KW-1185">Reference proteome</keyword>
<dbReference type="PANTHER" id="PTHR33307:SF6">
    <property type="entry name" value="ALPHA-RHAMNOSIDASE (EUROFUNG)-RELATED"/>
    <property type="match status" value="1"/>
</dbReference>
<dbReference type="Pfam" id="PF08531">
    <property type="entry name" value="Bac_rhamnosid_N"/>
    <property type="match status" value="1"/>
</dbReference>
<sequence length="889" mass="98175">MNCTRLRTNALEQPLGVDAPSPEFAWMLTTRQDDVRQTGYAIQVSADSSFGDVVWDSGRTDSAEPFGVRYAGRALQSMHRYWWRVRVWHTTGDAPESEGDWSEPAWFETAILDPNLWQASWIGGATPASKQDDAVVYLRGLLDLGAEVVRARAYVSALGWYRLFVNGTDLTGHALVPRWTPFDQAVEYQTYDVTEALSRGSNVLALAVGDGRYRGGLGLAGKRNNYGTQVVAYAQVVAELADGTTVTAGSDKNWHAGPGRITGSDPKNGERADLRITDDDWLTGPAAPARFRPAHILADQAHPLIAEEVPRVHDVARLRATVSRAPSGAQILDFGQNFAGVTRIKLSGPTGRTVRLTHSELLTPDGELDTDYNLASSPKKWYQRETVVLGGRDEWYEPWFTIHGFRYVEVTGLDADIDPADVEGVVLSSDLPYSGTFTCSDPRLNQLHSNVVWSMRSNFTDTPTDCPTRERSGWTGDIQVFGPTATMLADSQAYLRRYLRNLALEQHPDGAVPLFIPSEQPTTGRGLGRRLLHGMSRSAGWADAAVMLPWTLYEYYGDRHVLERQYDSMRAWVVQMARAARNPGRGFPLAALHRSDLRKQERYILDTGFHFGEWLRPGENVVLSALRNVARPPAAIATAYFAHSSRLLARTAAVLGNQQDAERFEQHSIKVRAAWRAAFVHPDGRIGYGRQDDYVRALAFDLLLPEQRPAAVDRLAALIEAAGDHLDTGFLSTPLLLGVLVDNGRLDLATRLLFQSTNPSWLYQVERGATTVWETWEGYHADGRGKESHNHYALGSVAGWLTERLAGLSPAKPGWRTIRIAPLVIEQLSSTAATVDTPFGTARSAWHRRDGQIDLEVSVPAGAVAEIHTPDGPVHVGSGDHQLTWKSPI</sequence>
<dbReference type="PANTHER" id="PTHR33307">
    <property type="entry name" value="ALPHA-RHAMNOSIDASE (EUROFUNG)"/>
    <property type="match status" value="1"/>
</dbReference>
<dbReference type="GO" id="GO:0030596">
    <property type="term" value="F:alpha-L-rhamnosidase activity"/>
    <property type="evidence" value="ECO:0007669"/>
    <property type="project" value="UniProtKB-EC"/>
</dbReference>
<evidence type="ECO:0000259" key="8">
    <source>
        <dbReference type="Pfam" id="PF17390"/>
    </source>
</evidence>
<comment type="catalytic activity">
    <reaction evidence="1">
        <text>Hydrolysis of terminal non-reducing alpha-L-rhamnose residues in alpha-L-rhamnosides.</text>
        <dbReference type="EC" id="3.2.1.40"/>
    </reaction>
</comment>
<dbReference type="OrthoDB" id="9761045at2"/>
<evidence type="ECO:0000313" key="9">
    <source>
        <dbReference type="EMBL" id="RAK28397.1"/>
    </source>
</evidence>
<dbReference type="InterPro" id="IPR013737">
    <property type="entry name" value="Bac_rhamnosid_N"/>
</dbReference>
<dbReference type="Pfam" id="PF05592">
    <property type="entry name" value="Bac_rhamnosid"/>
    <property type="match status" value="1"/>
</dbReference>
<evidence type="ECO:0000256" key="2">
    <source>
        <dbReference type="ARBA" id="ARBA00012652"/>
    </source>
</evidence>
<protein>
    <recommendedName>
        <fullName evidence="2">alpha-L-rhamnosidase</fullName>
        <ecNumber evidence="2">3.2.1.40</ecNumber>
    </recommendedName>
</protein>
<evidence type="ECO:0000256" key="4">
    <source>
        <dbReference type="SAM" id="MobiDB-lite"/>
    </source>
</evidence>
<dbReference type="SUPFAM" id="SSF48208">
    <property type="entry name" value="Six-hairpin glycosidases"/>
    <property type="match status" value="1"/>
</dbReference>
<evidence type="ECO:0000256" key="1">
    <source>
        <dbReference type="ARBA" id="ARBA00001445"/>
    </source>
</evidence>
<comment type="caution">
    <text evidence="9">The sequence shown here is derived from an EMBL/GenBank/DDBJ whole genome shotgun (WGS) entry which is preliminary data.</text>
</comment>
<evidence type="ECO:0000256" key="3">
    <source>
        <dbReference type="ARBA" id="ARBA00022801"/>
    </source>
</evidence>
<dbReference type="InterPro" id="IPR013783">
    <property type="entry name" value="Ig-like_fold"/>
</dbReference>
<dbReference type="InterPro" id="IPR016007">
    <property type="entry name" value="Alpha_rhamnosid"/>
</dbReference>
<dbReference type="Pfam" id="PF17389">
    <property type="entry name" value="Bac_rhamnosid6H"/>
    <property type="match status" value="1"/>
</dbReference>
<feature type="domain" description="Bacterial alpha-L-rhamnosidase N-terminal" evidence="6">
    <location>
        <begin position="147"/>
        <end position="312"/>
    </location>
</feature>
<feature type="domain" description="Alpha-L-rhamnosidase six-hairpin glycosidase" evidence="7">
    <location>
        <begin position="434"/>
        <end position="804"/>
    </location>
</feature>
<dbReference type="PIRSF" id="PIRSF010631">
    <property type="entry name" value="A-rhamnsds"/>
    <property type="match status" value="1"/>
</dbReference>
<dbReference type="GO" id="GO:0005975">
    <property type="term" value="P:carbohydrate metabolic process"/>
    <property type="evidence" value="ECO:0007669"/>
    <property type="project" value="InterPro"/>
</dbReference>
<name>A0A327Z6E7_9ACTN</name>
<dbReference type="EC" id="3.2.1.40" evidence="2"/>